<dbReference type="GO" id="GO:0005886">
    <property type="term" value="C:plasma membrane"/>
    <property type="evidence" value="ECO:0007669"/>
    <property type="project" value="UniProtKB-SubCell"/>
</dbReference>
<evidence type="ECO:0000256" key="11">
    <source>
        <dbReference type="ARBA" id="ARBA00022989"/>
    </source>
</evidence>
<evidence type="ECO:0000259" key="16">
    <source>
        <dbReference type="PROSITE" id="PS50109"/>
    </source>
</evidence>
<dbReference type="SMART" id="SM00388">
    <property type="entry name" value="HisKA"/>
    <property type="match status" value="1"/>
</dbReference>
<comment type="subcellular location">
    <subcellularLocation>
        <location evidence="2">Cell membrane</location>
        <topology evidence="2">Multi-pass membrane protein</topology>
    </subcellularLocation>
</comment>
<evidence type="ECO:0000256" key="6">
    <source>
        <dbReference type="ARBA" id="ARBA00022679"/>
    </source>
</evidence>
<dbReference type="Gene3D" id="6.10.340.10">
    <property type="match status" value="1"/>
</dbReference>
<evidence type="ECO:0000256" key="15">
    <source>
        <dbReference type="SAM" id="Phobius"/>
    </source>
</evidence>
<evidence type="ECO:0000313" key="19">
    <source>
        <dbReference type="Proteomes" id="UP000070529"/>
    </source>
</evidence>
<dbReference type="InterPro" id="IPR003661">
    <property type="entry name" value="HisK_dim/P_dom"/>
</dbReference>
<comment type="catalytic activity">
    <reaction evidence="1">
        <text>ATP + protein L-histidine = ADP + protein N-phospho-L-histidine.</text>
        <dbReference type="EC" id="2.7.13.3"/>
    </reaction>
</comment>
<dbReference type="GO" id="GO:0005524">
    <property type="term" value="F:ATP binding"/>
    <property type="evidence" value="ECO:0007669"/>
    <property type="project" value="UniProtKB-KW"/>
</dbReference>
<evidence type="ECO:0000259" key="17">
    <source>
        <dbReference type="PROSITE" id="PS50885"/>
    </source>
</evidence>
<evidence type="ECO:0000256" key="12">
    <source>
        <dbReference type="ARBA" id="ARBA00023012"/>
    </source>
</evidence>
<evidence type="ECO:0000256" key="4">
    <source>
        <dbReference type="ARBA" id="ARBA00022475"/>
    </source>
</evidence>
<gene>
    <name evidence="18" type="ORF">ATN88_19905</name>
</gene>
<evidence type="ECO:0000313" key="18">
    <source>
        <dbReference type="EMBL" id="KXF82071.1"/>
    </source>
</evidence>
<keyword evidence="10" id="KW-0067">ATP-binding</keyword>
<dbReference type="InterPro" id="IPR036890">
    <property type="entry name" value="HATPase_C_sf"/>
</dbReference>
<feature type="transmembrane region" description="Helical" evidence="15">
    <location>
        <begin position="203"/>
        <end position="221"/>
    </location>
</feature>
<dbReference type="Pfam" id="PF00512">
    <property type="entry name" value="HisKA"/>
    <property type="match status" value="1"/>
</dbReference>
<dbReference type="OrthoDB" id="9804645at2"/>
<protein>
    <recommendedName>
        <fullName evidence="3">histidine kinase</fullName>
        <ecNumber evidence="3">2.7.13.3</ecNumber>
    </recommendedName>
</protein>
<evidence type="ECO:0000256" key="10">
    <source>
        <dbReference type="ARBA" id="ARBA00022840"/>
    </source>
</evidence>
<dbReference type="InterPro" id="IPR003594">
    <property type="entry name" value="HATPase_dom"/>
</dbReference>
<keyword evidence="8" id="KW-0547">Nucleotide-binding</keyword>
<proteinExistence type="predicted"/>
<dbReference type="PROSITE" id="PS50885">
    <property type="entry name" value="HAMP"/>
    <property type="match status" value="1"/>
</dbReference>
<dbReference type="Proteomes" id="UP000070529">
    <property type="component" value="Unassembled WGS sequence"/>
</dbReference>
<keyword evidence="5" id="KW-0597">Phosphoprotein</keyword>
<feature type="transmembrane region" description="Helical" evidence="15">
    <location>
        <begin position="6"/>
        <end position="26"/>
    </location>
</feature>
<evidence type="ECO:0000256" key="1">
    <source>
        <dbReference type="ARBA" id="ARBA00000085"/>
    </source>
</evidence>
<dbReference type="EMBL" id="LNTY01000030">
    <property type="protein sequence ID" value="KXF82071.1"/>
    <property type="molecule type" value="Genomic_DNA"/>
</dbReference>
<dbReference type="InterPro" id="IPR050398">
    <property type="entry name" value="HssS/ArlS-like"/>
</dbReference>
<comment type="caution">
    <text evidence="18">The sequence shown here is derived from an EMBL/GenBank/DDBJ whole genome shotgun (WGS) entry which is preliminary data.</text>
</comment>
<dbReference type="STRING" id="294935.ATN88_19905"/>
<sequence>MSLFIRLWLSFIATLGAILLLLYVAIQWSFDNGLIRYINQREAATFETLSQNLVAFHTLNNGLELLEQTPFYWRKILMLSEEGDLLDDERMNDWMIERLFEPERRPPPPRHRPPPKSDTVGERMRERADKQRPPGRPPHPRDHLPVSLLSIDNVSIFGPFKPDFNVIPVEADGTVIANLAWPSSRIPESSYDVAFAESQKHGFLALASMALILGSILALFFSRQFTKPLGQIARTTEKLTQGNYDAKTHLAGSDEIANLGNNINKLAATLKQAESARRDWLASTAHELRTPLSIIKGEFEAIIDGIRPADKTTLASIEEEVAHLQTLIEDLYELTNADIGAIRYNLAPLDLSASVQQICDKQSPLLLTKGLTLTSHIPSSDIMVNADEMRIQQLLENLFSNSDKYTDKPGSIAVSLTTEADSAILTVEDSAPGVPDDALPRLFEKLFRVESSRNRLTGGSGLGLAVAKKIVEAHDGTIVANHSSLKGLKLVITIPLLND</sequence>
<evidence type="ECO:0000256" key="2">
    <source>
        <dbReference type="ARBA" id="ARBA00004651"/>
    </source>
</evidence>
<keyword evidence="11 15" id="KW-1133">Transmembrane helix</keyword>
<feature type="domain" description="HAMP" evidence="17">
    <location>
        <begin position="223"/>
        <end position="275"/>
    </location>
</feature>
<dbReference type="Gene3D" id="1.10.287.130">
    <property type="match status" value="1"/>
</dbReference>
<name>A0A135I9F7_9GAMM</name>
<dbReference type="SUPFAM" id="SSF55874">
    <property type="entry name" value="ATPase domain of HSP90 chaperone/DNA topoisomerase II/histidine kinase"/>
    <property type="match status" value="1"/>
</dbReference>
<dbReference type="SMART" id="SM00304">
    <property type="entry name" value="HAMP"/>
    <property type="match status" value="1"/>
</dbReference>
<evidence type="ECO:0000256" key="5">
    <source>
        <dbReference type="ARBA" id="ARBA00022553"/>
    </source>
</evidence>
<dbReference type="PRINTS" id="PR00344">
    <property type="entry name" value="BCTRLSENSOR"/>
</dbReference>
<organism evidence="18 19">
    <name type="scientific">Enterovibrio coralii</name>
    <dbReference type="NCBI Taxonomy" id="294935"/>
    <lineage>
        <taxon>Bacteria</taxon>
        <taxon>Pseudomonadati</taxon>
        <taxon>Pseudomonadota</taxon>
        <taxon>Gammaproteobacteria</taxon>
        <taxon>Vibrionales</taxon>
        <taxon>Vibrionaceae</taxon>
        <taxon>Enterovibrio</taxon>
    </lineage>
</organism>
<evidence type="ECO:0000256" key="3">
    <source>
        <dbReference type="ARBA" id="ARBA00012438"/>
    </source>
</evidence>
<dbReference type="PANTHER" id="PTHR45528">
    <property type="entry name" value="SENSOR HISTIDINE KINASE CPXA"/>
    <property type="match status" value="1"/>
</dbReference>
<dbReference type="CDD" id="cd06225">
    <property type="entry name" value="HAMP"/>
    <property type="match status" value="1"/>
</dbReference>
<feature type="domain" description="Histidine kinase" evidence="16">
    <location>
        <begin position="283"/>
        <end position="498"/>
    </location>
</feature>
<keyword evidence="19" id="KW-1185">Reference proteome</keyword>
<dbReference type="SUPFAM" id="SSF158472">
    <property type="entry name" value="HAMP domain-like"/>
    <property type="match status" value="1"/>
</dbReference>
<dbReference type="Pfam" id="PF02518">
    <property type="entry name" value="HATPase_c"/>
    <property type="match status" value="1"/>
</dbReference>
<dbReference type="InterPro" id="IPR004358">
    <property type="entry name" value="Sig_transdc_His_kin-like_C"/>
</dbReference>
<dbReference type="SMART" id="SM00387">
    <property type="entry name" value="HATPase_c"/>
    <property type="match status" value="1"/>
</dbReference>
<keyword evidence="13 15" id="KW-0472">Membrane</keyword>
<accession>A0A135I9F7</accession>
<reference evidence="18 19" key="1">
    <citation type="submission" date="2015-11" db="EMBL/GenBank/DDBJ databases">
        <title>Genomic Taxonomy of the Vibrionaceae.</title>
        <authorList>
            <person name="Gomez-Gil B."/>
            <person name="Enciso-Ibarra J."/>
        </authorList>
    </citation>
    <scope>NUCLEOTIDE SEQUENCE [LARGE SCALE GENOMIC DNA]</scope>
    <source>
        <strain evidence="18 19">CAIM 912</strain>
    </source>
</reference>
<feature type="compositionally biased region" description="Basic and acidic residues" evidence="14">
    <location>
        <begin position="119"/>
        <end position="132"/>
    </location>
</feature>
<dbReference type="PANTHER" id="PTHR45528:SF1">
    <property type="entry name" value="SENSOR HISTIDINE KINASE CPXA"/>
    <property type="match status" value="1"/>
</dbReference>
<dbReference type="CDD" id="cd00082">
    <property type="entry name" value="HisKA"/>
    <property type="match status" value="1"/>
</dbReference>
<dbReference type="Pfam" id="PF00672">
    <property type="entry name" value="HAMP"/>
    <property type="match status" value="1"/>
</dbReference>
<dbReference type="InterPro" id="IPR005467">
    <property type="entry name" value="His_kinase_dom"/>
</dbReference>
<keyword evidence="6" id="KW-0808">Transferase</keyword>
<keyword evidence="7 15" id="KW-0812">Transmembrane</keyword>
<keyword evidence="12" id="KW-0902">Two-component regulatory system</keyword>
<dbReference type="Gene3D" id="3.30.565.10">
    <property type="entry name" value="Histidine kinase-like ATPase, C-terminal domain"/>
    <property type="match status" value="1"/>
</dbReference>
<dbReference type="FunFam" id="3.30.565.10:FF:000006">
    <property type="entry name" value="Sensor histidine kinase WalK"/>
    <property type="match status" value="1"/>
</dbReference>
<evidence type="ECO:0000256" key="9">
    <source>
        <dbReference type="ARBA" id="ARBA00022777"/>
    </source>
</evidence>
<evidence type="ECO:0000256" key="8">
    <source>
        <dbReference type="ARBA" id="ARBA00022741"/>
    </source>
</evidence>
<dbReference type="InterPro" id="IPR003660">
    <property type="entry name" value="HAMP_dom"/>
</dbReference>
<dbReference type="AlphaFoldDB" id="A0A135I9F7"/>
<dbReference type="InterPro" id="IPR036097">
    <property type="entry name" value="HisK_dim/P_sf"/>
</dbReference>
<dbReference type="RefSeq" id="WP_067414812.1">
    <property type="nucleotide sequence ID" value="NZ_LNTY01000030.1"/>
</dbReference>
<dbReference type="GO" id="GO:0000155">
    <property type="term" value="F:phosphorelay sensor kinase activity"/>
    <property type="evidence" value="ECO:0007669"/>
    <property type="project" value="InterPro"/>
</dbReference>
<evidence type="ECO:0000256" key="14">
    <source>
        <dbReference type="SAM" id="MobiDB-lite"/>
    </source>
</evidence>
<dbReference type="EC" id="2.7.13.3" evidence="3"/>
<feature type="region of interest" description="Disordered" evidence="14">
    <location>
        <begin position="102"/>
        <end position="144"/>
    </location>
</feature>
<evidence type="ECO:0000256" key="13">
    <source>
        <dbReference type="ARBA" id="ARBA00023136"/>
    </source>
</evidence>
<dbReference type="PROSITE" id="PS50109">
    <property type="entry name" value="HIS_KIN"/>
    <property type="match status" value="1"/>
</dbReference>
<evidence type="ECO:0000256" key="7">
    <source>
        <dbReference type="ARBA" id="ARBA00022692"/>
    </source>
</evidence>
<keyword evidence="4" id="KW-1003">Cell membrane</keyword>
<dbReference type="SUPFAM" id="SSF47384">
    <property type="entry name" value="Homodimeric domain of signal transducing histidine kinase"/>
    <property type="match status" value="1"/>
</dbReference>
<keyword evidence="9 18" id="KW-0418">Kinase</keyword>